<feature type="coiled-coil region" evidence="1">
    <location>
        <begin position="214"/>
        <end position="241"/>
    </location>
</feature>
<organism evidence="3 4">
    <name type="scientific">Micromonospora endolithica</name>
    <dbReference type="NCBI Taxonomy" id="230091"/>
    <lineage>
        <taxon>Bacteria</taxon>
        <taxon>Bacillati</taxon>
        <taxon>Actinomycetota</taxon>
        <taxon>Actinomycetes</taxon>
        <taxon>Micromonosporales</taxon>
        <taxon>Micromonosporaceae</taxon>
        <taxon>Micromonospora</taxon>
    </lineage>
</organism>
<dbReference type="RefSeq" id="WP_120730889.1">
    <property type="nucleotide sequence ID" value="NZ_RBAK01000012.1"/>
</dbReference>
<feature type="region of interest" description="Disordered" evidence="2">
    <location>
        <begin position="104"/>
        <end position="135"/>
    </location>
</feature>
<sequence length="698" mass="76562">MTAEAPAPARSARGVRIRRLRLHGTDRHYDVNFVDEQTNEPRSLSVIAGAISTGKTAVLEFIDYCLGASEHPRHPEVISKVTAATIEVALSGIPHLIERSVGEPSSHALVRPGRLDDGGGPPTERRPIRPAGNPDSLSSLLLAHCGLEGVLLREAPTQDNSGTDPLSFRDLMWLCFLPNEQVASKNLLFENHVMKKIKLRQVVDVVFDVHDDRAADLGRRVKELETRLARSRATYEAAQQIVEEQRLGSRMELEMALDRAGDDQRAVERALEVLDQRAAAATDFAEELRTRHQAAAAAARRAAALVRDRETQLRRMIPLRAQYADDVAKLTMLGEAHQLFDPLRVRVCPACLAPLGRTVEIEDGSCGLCKNPVAAGMAGLTLGEAAPGRVLADQPDANGASQQHDHEGLNGHRGEPPEPVFDVSTELRATKKRLTELTRFVDDLDAEVRALKENASTTRDAEARAAAEVDNATTRAISPFLAERDALSRRRQEAAAVVQRAQTGLQMISSLERRAGDVSRQETAIKALREELATATNERTDRAAIVRRISDRFAAILEAWKYPKFGDAYLNEELTPFMRNLRYTDASSGGRTLISLAWELAIFEVAWETGAAHPGFLFLDSPQKNLGQTGERDAEFADTVTIADFYKHLHTWLAGPGAGAQIVLADNAPPPEADDDVILRFSRRVDQPPYGLIDDATG</sequence>
<name>A0A3A9YY64_9ACTN</name>
<feature type="coiled-coil region" evidence="1">
    <location>
        <begin position="434"/>
        <end position="461"/>
    </location>
</feature>
<evidence type="ECO:0000313" key="4">
    <source>
        <dbReference type="Proteomes" id="UP000281726"/>
    </source>
</evidence>
<dbReference type="InterPro" id="IPR027417">
    <property type="entry name" value="P-loop_NTPase"/>
</dbReference>
<gene>
    <name evidence="3" type="ORF">D7223_24970</name>
</gene>
<dbReference type="AlphaFoldDB" id="A0A3A9YY64"/>
<comment type="caution">
    <text evidence="3">The sequence shown here is derived from an EMBL/GenBank/DDBJ whole genome shotgun (WGS) entry which is preliminary data.</text>
</comment>
<protein>
    <submittedName>
        <fullName evidence="3">DNA recombination protein RecN</fullName>
    </submittedName>
</protein>
<dbReference type="OrthoDB" id="580980at2"/>
<feature type="region of interest" description="Disordered" evidence="2">
    <location>
        <begin position="390"/>
        <end position="419"/>
    </location>
</feature>
<dbReference type="EMBL" id="RBAK01000012">
    <property type="protein sequence ID" value="RKN41008.1"/>
    <property type="molecule type" value="Genomic_DNA"/>
</dbReference>
<feature type="compositionally biased region" description="Basic and acidic residues" evidence="2">
    <location>
        <begin position="113"/>
        <end position="127"/>
    </location>
</feature>
<feature type="compositionally biased region" description="Basic and acidic residues" evidence="2">
    <location>
        <begin position="403"/>
        <end position="416"/>
    </location>
</feature>
<evidence type="ECO:0000313" key="3">
    <source>
        <dbReference type="EMBL" id="RKN41008.1"/>
    </source>
</evidence>
<evidence type="ECO:0000256" key="1">
    <source>
        <dbReference type="SAM" id="Coils"/>
    </source>
</evidence>
<dbReference type="Proteomes" id="UP000281726">
    <property type="component" value="Unassembled WGS sequence"/>
</dbReference>
<accession>A0A3A9YY64</accession>
<reference evidence="3 4" key="1">
    <citation type="journal article" date="2004" name="Syst. Appl. Microbiol.">
        <title>Cryptoendolithic actinomycetes from antarctic sandstone rock samples: Micromonospora endolithica sp. nov. and two isolates related to Micromonospora coerulea Jensen 1932.</title>
        <authorList>
            <person name="Hirsch P."/>
            <person name="Mevs U."/>
            <person name="Kroppenstedt R.M."/>
            <person name="Schumann P."/>
            <person name="Stackebrandt E."/>
        </authorList>
    </citation>
    <scope>NUCLEOTIDE SEQUENCE [LARGE SCALE GENOMIC DNA]</scope>
    <source>
        <strain evidence="3 4">JCM 12677</strain>
    </source>
</reference>
<dbReference type="Gene3D" id="3.40.50.300">
    <property type="entry name" value="P-loop containing nucleotide triphosphate hydrolases"/>
    <property type="match status" value="2"/>
</dbReference>
<dbReference type="SUPFAM" id="SSF52540">
    <property type="entry name" value="P-loop containing nucleoside triphosphate hydrolases"/>
    <property type="match status" value="1"/>
</dbReference>
<keyword evidence="1" id="KW-0175">Coiled coil</keyword>
<evidence type="ECO:0000256" key="2">
    <source>
        <dbReference type="SAM" id="MobiDB-lite"/>
    </source>
</evidence>
<keyword evidence="4" id="KW-1185">Reference proteome</keyword>
<proteinExistence type="predicted"/>